<name>A0ABQ5RPN7_9CHLO</name>
<dbReference type="PROSITE" id="PS50157">
    <property type="entry name" value="ZINC_FINGER_C2H2_2"/>
    <property type="match status" value="2"/>
</dbReference>
<comment type="caution">
    <text evidence="4">The sequence shown here is derived from an EMBL/GenBank/DDBJ whole genome shotgun (WGS) entry which is preliminary data.</text>
</comment>
<feature type="compositionally biased region" description="Low complexity" evidence="2">
    <location>
        <begin position="253"/>
        <end position="263"/>
    </location>
</feature>
<feature type="compositionally biased region" description="Basic and acidic residues" evidence="2">
    <location>
        <begin position="145"/>
        <end position="154"/>
    </location>
</feature>
<dbReference type="SMART" id="SM00355">
    <property type="entry name" value="ZnF_C2H2"/>
    <property type="match status" value="3"/>
</dbReference>
<feature type="compositionally biased region" description="Low complexity" evidence="2">
    <location>
        <begin position="409"/>
        <end position="433"/>
    </location>
</feature>
<proteinExistence type="predicted"/>
<organism evidence="4 5">
    <name type="scientific">Volvox africanus</name>
    <dbReference type="NCBI Taxonomy" id="51714"/>
    <lineage>
        <taxon>Eukaryota</taxon>
        <taxon>Viridiplantae</taxon>
        <taxon>Chlorophyta</taxon>
        <taxon>core chlorophytes</taxon>
        <taxon>Chlorophyceae</taxon>
        <taxon>CS clade</taxon>
        <taxon>Chlamydomonadales</taxon>
        <taxon>Volvocaceae</taxon>
        <taxon>Volvox</taxon>
    </lineage>
</organism>
<protein>
    <recommendedName>
        <fullName evidence="3">C2H2-type domain-containing protein</fullName>
    </recommendedName>
</protein>
<feature type="domain" description="C2H2-type" evidence="3">
    <location>
        <begin position="156"/>
        <end position="184"/>
    </location>
</feature>
<evidence type="ECO:0000256" key="2">
    <source>
        <dbReference type="SAM" id="MobiDB-lite"/>
    </source>
</evidence>
<feature type="compositionally biased region" description="Low complexity" evidence="2">
    <location>
        <begin position="224"/>
        <end position="235"/>
    </location>
</feature>
<dbReference type="Proteomes" id="UP001165090">
    <property type="component" value="Unassembled WGS sequence"/>
</dbReference>
<evidence type="ECO:0000259" key="3">
    <source>
        <dbReference type="PROSITE" id="PS50157"/>
    </source>
</evidence>
<feature type="non-terminal residue" evidence="4">
    <location>
        <position position="448"/>
    </location>
</feature>
<feature type="region of interest" description="Disordered" evidence="2">
    <location>
        <begin position="70"/>
        <end position="155"/>
    </location>
</feature>
<dbReference type="SUPFAM" id="SSF57667">
    <property type="entry name" value="beta-beta-alpha zinc fingers"/>
    <property type="match status" value="1"/>
</dbReference>
<feature type="compositionally biased region" description="Low complexity" evidence="2">
    <location>
        <begin position="206"/>
        <end position="217"/>
    </location>
</feature>
<evidence type="ECO:0000313" key="5">
    <source>
        <dbReference type="Proteomes" id="UP001165090"/>
    </source>
</evidence>
<accession>A0ABQ5RPN7</accession>
<dbReference type="InterPro" id="IPR036236">
    <property type="entry name" value="Znf_C2H2_sf"/>
</dbReference>
<feature type="compositionally biased region" description="Low complexity" evidence="2">
    <location>
        <begin position="317"/>
        <end position="335"/>
    </location>
</feature>
<feature type="compositionally biased region" description="Basic residues" evidence="2">
    <location>
        <begin position="364"/>
        <end position="377"/>
    </location>
</feature>
<feature type="region of interest" description="Disordered" evidence="2">
    <location>
        <begin position="196"/>
        <end position="263"/>
    </location>
</feature>
<feature type="compositionally biased region" description="Low complexity" evidence="2">
    <location>
        <begin position="80"/>
        <end position="97"/>
    </location>
</feature>
<reference evidence="4 5" key="1">
    <citation type="journal article" date="2023" name="IScience">
        <title>Expanded male sex-determining region conserved during the evolution of homothallism in the green alga Volvox.</title>
        <authorList>
            <person name="Yamamoto K."/>
            <person name="Matsuzaki R."/>
            <person name="Mahakham W."/>
            <person name="Heman W."/>
            <person name="Sekimoto H."/>
            <person name="Kawachi M."/>
            <person name="Minakuchi Y."/>
            <person name="Toyoda A."/>
            <person name="Nozaki H."/>
        </authorList>
    </citation>
    <scope>NUCLEOTIDE SEQUENCE [LARGE SCALE GENOMIC DNA]</scope>
    <source>
        <strain evidence="4 5">NIES-4468</strain>
    </source>
</reference>
<sequence length="448" mass="46010">AHLIVDGIPKLHVASLDIQGTSRHHRPISGRIRSQPCPLMATNLCAECGTRLPRPVYKTHMQQVHGVSVMDDSDDEHAQKAQAPGQPAEAAVAAPRPQRQRRGGRNRGGEKAAGEAVVNGGGARAVECAEGAPRAGSDRRRGRRPAAEERKGEGEFACTECDRAFNTAQGLLRHTQAKHADSSPAMEAATIAAAVAPQTVRRGSRPRPAAATAGGTTENSEEVAVAAADGAAAPQARPPWKRQPRKPRASAGAAPPLDSEAAEAAAAAALSPVLGRSPPPDVKPELLVTLLRCKLCQQGFKSKNRARRHVAAAHPDALPAKAAAEDAPVVEPTVADGQAKAEATRDQAVPSDDLLEVVQVPARRASRSQARRGRRPRAPAPANGEVSAEGEASPRPSTGVRRGGRPPKRSAAAAAAASTGSGEPASEAPTAASTGGGGSAGVGKVTDE</sequence>
<keyword evidence="1" id="KW-0863">Zinc-finger</keyword>
<gene>
    <name evidence="4" type="ORF">VaNZ11_001297</name>
</gene>
<feature type="compositionally biased region" description="Basic residues" evidence="2">
    <location>
        <begin position="239"/>
        <end position="248"/>
    </location>
</feature>
<feature type="non-terminal residue" evidence="4">
    <location>
        <position position="1"/>
    </location>
</feature>
<dbReference type="Gene3D" id="3.30.160.60">
    <property type="entry name" value="Classic Zinc Finger"/>
    <property type="match status" value="1"/>
</dbReference>
<evidence type="ECO:0000256" key="1">
    <source>
        <dbReference type="PROSITE-ProRule" id="PRU00042"/>
    </source>
</evidence>
<keyword evidence="1" id="KW-0479">Metal-binding</keyword>
<dbReference type="PROSITE" id="PS00028">
    <property type="entry name" value="ZINC_FINGER_C2H2_1"/>
    <property type="match status" value="2"/>
</dbReference>
<dbReference type="InterPro" id="IPR013087">
    <property type="entry name" value="Znf_C2H2_type"/>
</dbReference>
<evidence type="ECO:0000313" key="4">
    <source>
        <dbReference type="EMBL" id="GLI59414.1"/>
    </source>
</evidence>
<keyword evidence="5" id="KW-1185">Reference proteome</keyword>
<feature type="region of interest" description="Disordered" evidence="2">
    <location>
        <begin position="317"/>
        <end position="448"/>
    </location>
</feature>
<feature type="domain" description="C2H2-type" evidence="3">
    <location>
        <begin position="291"/>
        <end position="319"/>
    </location>
</feature>
<keyword evidence="1" id="KW-0862">Zinc</keyword>
<dbReference type="EMBL" id="BSDZ01000004">
    <property type="protein sequence ID" value="GLI59414.1"/>
    <property type="molecule type" value="Genomic_DNA"/>
</dbReference>